<keyword evidence="1" id="KW-0472">Membrane</keyword>
<evidence type="ECO:0000313" key="2">
    <source>
        <dbReference type="EMBL" id="KAJ8422977.1"/>
    </source>
</evidence>
<keyword evidence="1" id="KW-1133">Transmembrane helix</keyword>
<evidence type="ECO:0000313" key="3">
    <source>
        <dbReference type="Proteomes" id="UP001153076"/>
    </source>
</evidence>
<reference evidence="2" key="1">
    <citation type="submission" date="2022-04" db="EMBL/GenBank/DDBJ databases">
        <title>Carnegiea gigantea Genome sequencing and assembly v2.</title>
        <authorList>
            <person name="Copetti D."/>
            <person name="Sanderson M.J."/>
            <person name="Burquez A."/>
            <person name="Wojciechowski M.F."/>
        </authorList>
    </citation>
    <scope>NUCLEOTIDE SEQUENCE</scope>
    <source>
        <strain evidence="2">SGP5-SGP5p</strain>
        <tissue evidence="2">Aerial part</tissue>
    </source>
</reference>
<sequence length="487" mass="54120">MLVAYVPDTCSVVSSITSGIVASIKASHFSSKMPKNSLALGGALAGIYLSSINLSRISWMTASYQEITLLILSAFVPVLSLTVVMTTVSWSTTAQINSVDNSVFIGMFLQIWTSIISLIRKQCFAITCSHTMEHGPRYYFLGDSIYSREIPPSKMFISLTCKPHTNDLKRKQSDLFYTKASKDEGNLVSKPKLKIVHSGNPLEHFVLPTEDGSSRVKIPRIDVAIPSTPILAIPTQSIAPLLQATNEIKEHFKSSPVEIRQAIHQNLRANYQKESGDVNLKEELAHIQLPLRSQSFPSIERIPSFGKNLFNSRLRLDGSKGVCSPNDDEVESIRRANALTLIRILHECSIKPYSIRCLTPFLMDFFILKATILQRSVDVTPLESKVKGLIRQACDVKDLQLSYSDRPSAEEQDSCHMEVQGKLDEASNQLNTEGAHYEIKATELKNLSSQVATSEHLLQGIERKIDIINPTEVMDAATKINLEMNEA</sequence>
<evidence type="ECO:0000256" key="1">
    <source>
        <dbReference type="SAM" id="Phobius"/>
    </source>
</evidence>
<dbReference type="Proteomes" id="UP001153076">
    <property type="component" value="Unassembled WGS sequence"/>
</dbReference>
<dbReference type="AlphaFoldDB" id="A0A9Q1GKR6"/>
<keyword evidence="1" id="KW-0812">Transmembrane</keyword>
<proteinExistence type="predicted"/>
<comment type="caution">
    <text evidence="2">The sequence shown here is derived from an EMBL/GenBank/DDBJ whole genome shotgun (WGS) entry which is preliminary data.</text>
</comment>
<name>A0A9Q1GKR6_9CARY</name>
<accession>A0A9Q1GKR6</accession>
<dbReference type="OrthoDB" id="1761837at2759"/>
<dbReference type="EMBL" id="JAKOGI010002091">
    <property type="protein sequence ID" value="KAJ8422977.1"/>
    <property type="molecule type" value="Genomic_DNA"/>
</dbReference>
<organism evidence="2 3">
    <name type="scientific">Carnegiea gigantea</name>
    <dbReference type="NCBI Taxonomy" id="171969"/>
    <lineage>
        <taxon>Eukaryota</taxon>
        <taxon>Viridiplantae</taxon>
        <taxon>Streptophyta</taxon>
        <taxon>Embryophyta</taxon>
        <taxon>Tracheophyta</taxon>
        <taxon>Spermatophyta</taxon>
        <taxon>Magnoliopsida</taxon>
        <taxon>eudicotyledons</taxon>
        <taxon>Gunneridae</taxon>
        <taxon>Pentapetalae</taxon>
        <taxon>Caryophyllales</taxon>
        <taxon>Cactineae</taxon>
        <taxon>Cactaceae</taxon>
        <taxon>Cactoideae</taxon>
        <taxon>Echinocereeae</taxon>
        <taxon>Carnegiea</taxon>
    </lineage>
</organism>
<gene>
    <name evidence="2" type="ORF">Cgig2_021871</name>
</gene>
<keyword evidence="3" id="KW-1185">Reference proteome</keyword>
<feature type="transmembrane region" description="Helical" evidence="1">
    <location>
        <begin position="37"/>
        <end position="55"/>
    </location>
</feature>
<feature type="transmembrane region" description="Helical" evidence="1">
    <location>
        <begin position="67"/>
        <end position="90"/>
    </location>
</feature>
<protein>
    <submittedName>
        <fullName evidence="2">Uncharacterized protein</fullName>
    </submittedName>
</protein>